<evidence type="ECO:0000313" key="2">
    <source>
        <dbReference type="Proteomes" id="UP000734218"/>
    </source>
</evidence>
<organism evidence="1 2">
    <name type="scientific">Sphingomonas jejuensis</name>
    <dbReference type="NCBI Taxonomy" id="904715"/>
    <lineage>
        <taxon>Bacteria</taxon>
        <taxon>Pseudomonadati</taxon>
        <taxon>Pseudomonadota</taxon>
        <taxon>Alphaproteobacteria</taxon>
        <taxon>Sphingomonadales</taxon>
        <taxon>Sphingomonadaceae</taxon>
        <taxon>Sphingomonas</taxon>
    </lineage>
</organism>
<gene>
    <name evidence="1" type="ORF">GGR88_001003</name>
</gene>
<dbReference type="Proteomes" id="UP000734218">
    <property type="component" value="Unassembled WGS sequence"/>
</dbReference>
<dbReference type="Pfam" id="PF07323">
    <property type="entry name" value="DUF1465"/>
    <property type="match status" value="1"/>
</dbReference>
<comment type="caution">
    <text evidence="1">The sequence shown here is derived from an EMBL/GenBank/DDBJ whole genome shotgun (WGS) entry which is preliminary data.</text>
</comment>
<dbReference type="InterPro" id="IPR038301">
    <property type="entry name" value="AraC-like_sf"/>
</dbReference>
<keyword evidence="2" id="KW-1185">Reference proteome</keyword>
<proteinExistence type="predicted"/>
<reference evidence="1 2" key="1">
    <citation type="submission" date="2020-03" db="EMBL/GenBank/DDBJ databases">
        <title>Genomic Encyclopedia of Type Strains, Phase IV (KMG-IV): sequencing the most valuable type-strain genomes for metagenomic binning, comparative biology and taxonomic classification.</title>
        <authorList>
            <person name="Goeker M."/>
        </authorList>
    </citation>
    <scope>NUCLEOTIDE SEQUENCE [LARGE SCALE GENOMIC DNA]</scope>
    <source>
        <strain evidence="1 2">DSM 27651</strain>
    </source>
</reference>
<name>A0ABX0XJY3_9SPHN</name>
<protein>
    <submittedName>
        <fullName evidence="1">Regulator of CtrA degradation</fullName>
    </submittedName>
</protein>
<sequence length="145" mass="16392">MQHLGSERLTRRLIDALHVEAMLLADETRAYFDDTGRNERDGLPPVGRVAFACESLKITTRLMHIIAWLIAHRSDGALERMPKPLGTAPETDARSLAAMPATARLLIESSIDLYERLRRLDENLRQLEPPPSPALDLIDRLQRAF</sequence>
<evidence type="ECO:0000313" key="1">
    <source>
        <dbReference type="EMBL" id="NJC33529.1"/>
    </source>
</evidence>
<accession>A0ABX0XJY3</accession>
<dbReference type="Gene3D" id="1.10.8.930">
    <property type="entry name" value="Protein of unknown function DUF1465"/>
    <property type="match status" value="1"/>
</dbReference>
<dbReference type="InterPro" id="IPR010848">
    <property type="entry name" value="DUF1465"/>
</dbReference>
<dbReference type="EMBL" id="JAATJE010000001">
    <property type="protein sequence ID" value="NJC33529.1"/>
    <property type="molecule type" value="Genomic_DNA"/>
</dbReference>
<dbReference type="RefSeq" id="WP_167953507.1">
    <property type="nucleotide sequence ID" value="NZ_JAATJE010000001.1"/>
</dbReference>